<protein>
    <submittedName>
        <fullName evidence="1">Uncharacterized protein</fullName>
    </submittedName>
</protein>
<reference evidence="1" key="1">
    <citation type="submission" date="2023-03" db="EMBL/GenBank/DDBJ databases">
        <title>Massive genome expansion in bonnet fungi (Mycena s.s.) driven by repeated elements and novel gene families across ecological guilds.</title>
        <authorList>
            <consortium name="Lawrence Berkeley National Laboratory"/>
            <person name="Harder C.B."/>
            <person name="Miyauchi S."/>
            <person name="Viragh M."/>
            <person name="Kuo A."/>
            <person name="Thoen E."/>
            <person name="Andreopoulos B."/>
            <person name="Lu D."/>
            <person name="Skrede I."/>
            <person name="Drula E."/>
            <person name="Henrissat B."/>
            <person name="Morin E."/>
            <person name="Kohler A."/>
            <person name="Barry K."/>
            <person name="LaButti K."/>
            <person name="Morin E."/>
            <person name="Salamov A."/>
            <person name="Lipzen A."/>
            <person name="Mereny Z."/>
            <person name="Hegedus B."/>
            <person name="Baldrian P."/>
            <person name="Stursova M."/>
            <person name="Weitz H."/>
            <person name="Taylor A."/>
            <person name="Grigoriev I.V."/>
            <person name="Nagy L.G."/>
            <person name="Martin F."/>
            <person name="Kauserud H."/>
        </authorList>
    </citation>
    <scope>NUCLEOTIDE SEQUENCE</scope>
    <source>
        <strain evidence="1">CBHHK002</strain>
    </source>
</reference>
<organism evidence="1 2">
    <name type="scientific">Mycena albidolilacea</name>
    <dbReference type="NCBI Taxonomy" id="1033008"/>
    <lineage>
        <taxon>Eukaryota</taxon>
        <taxon>Fungi</taxon>
        <taxon>Dikarya</taxon>
        <taxon>Basidiomycota</taxon>
        <taxon>Agaricomycotina</taxon>
        <taxon>Agaricomycetes</taxon>
        <taxon>Agaricomycetidae</taxon>
        <taxon>Agaricales</taxon>
        <taxon>Marasmiineae</taxon>
        <taxon>Mycenaceae</taxon>
        <taxon>Mycena</taxon>
    </lineage>
</organism>
<evidence type="ECO:0000313" key="1">
    <source>
        <dbReference type="EMBL" id="KAJ7312635.1"/>
    </source>
</evidence>
<dbReference type="AlphaFoldDB" id="A0AAD7ECR3"/>
<dbReference type="EMBL" id="JARIHO010000071">
    <property type="protein sequence ID" value="KAJ7312635.1"/>
    <property type="molecule type" value="Genomic_DNA"/>
</dbReference>
<proteinExistence type="predicted"/>
<evidence type="ECO:0000313" key="2">
    <source>
        <dbReference type="Proteomes" id="UP001218218"/>
    </source>
</evidence>
<accession>A0AAD7ECR3</accession>
<keyword evidence="2" id="KW-1185">Reference proteome</keyword>
<sequence length="230" mass="26277">MPLRNAQSTKKLHPLQVLEAEYPGRPRMRIRFYQPGHVGVCRIQMVSPRHGDVFYLRALLLHRCARDWVDLRTIDGAVYNTYQEAARVMALFDNREQGIMAFDELVDTGAAPVQWRWIFCVLATEGSSALAIWDTHEQSLGAVIRDQLLRITSSPHPDVVRNRLLLILQSLLRGLGRSLAEIGLPEPVERQHEIDAEHLQWSGARYNLCAFKDGLTQEQVGCFPFYGHFC</sequence>
<comment type="caution">
    <text evidence="1">The sequence shown here is derived from an EMBL/GenBank/DDBJ whole genome shotgun (WGS) entry which is preliminary data.</text>
</comment>
<name>A0AAD7ECR3_9AGAR</name>
<dbReference type="Proteomes" id="UP001218218">
    <property type="component" value="Unassembled WGS sequence"/>
</dbReference>
<gene>
    <name evidence="1" type="ORF">DFH08DRAFT_822074</name>
</gene>